<dbReference type="GeneID" id="89948842"/>
<dbReference type="EMBL" id="JASEJX010000033">
    <property type="protein sequence ID" value="KAK4510723.1"/>
    <property type="molecule type" value="Genomic_DNA"/>
</dbReference>
<gene>
    <name evidence="3" type="ORF">ATC70_005156</name>
</gene>
<dbReference type="Pfam" id="PF03372">
    <property type="entry name" value="Exo_endo_phos"/>
    <property type="match status" value="1"/>
</dbReference>
<name>A0AAN7D4Q3_9FUNG</name>
<accession>A0AAN7D4Q3</accession>
<evidence type="ECO:0000256" key="1">
    <source>
        <dbReference type="SAM" id="MobiDB-lite"/>
    </source>
</evidence>
<dbReference type="Gene3D" id="3.60.10.10">
    <property type="entry name" value="Endonuclease/exonuclease/phosphatase"/>
    <property type="match status" value="1"/>
</dbReference>
<dbReference type="Pfam" id="PF00078">
    <property type="entry name" value="RVT_1"/>
    <property type="match status" value="1"/>
</dbReference>
<dbReference type="Pfam" id="PF13966">
    <property type="entry name" value="zf-RVT"/>
    <property type="match status" value="1"/>
</dbReference>
<dbReference type="PANTHER" id="PTHR19446">
    <property type="entry name" value="REVERSE TRANSCRIPTASES"/>
    <property type="match status" value="1"/>
</dbReference>
<dbReference type="InterPro" id="IPR005135">
    <property type="entry name" value="Endo/exonuclease/phosphatase"/>
</dbReference>
<feature type="domain" description="Reverse transcriptase" evidence="2">
    <location>
        <begin position="557"/>
        <end position="878"/>
    </location>
</feature>
<evidence type="ECO:0000259" key="2">
    <source>
        <dbReference type="PROSITE" id="PS50878"/>
    </source>
</evidence>
<sequence>MTHYATNPPMTDYRSTIKIGSLNCRSLSKLSNPTTSSEFVRFLRNPELKYDILCFQETHATESVRERLNMQFQTNTSIWTSHCGIVSLNPKIIIQPLNVTLDDRIIVCQVTHCNALFSPITLVNIYAPATASSRAHFYSQLLTIPLFHPDTWALDTFPITIDIQPPPISTEEPSTIAVDRESLIILGDFNYHATSYAIDNTNYTTDSFSPPIQSDQPHHHSAMLAQHRWHDLLSNHLIECTHSKHDGPLLPTFRRGTSRSTIDYVYCSPTLFQQLHSSSIDFMCSQWTDHAILNTTFQFSSSQQGTGLWRANPQLAKNEYFVTEIHQALDQFFQEPGTSPQAQWDALKAVVKTIARRIGRRHSSWRNRQLKRFQRKRNQLFKRYQNQPAILRERLPVIEKLISDLQQEISIQQTIRAGKMWREQGETSAGYLKRTIATRQIQRTMLALQHPDTHSICDTAETMQDAAVCFYRKLYTTDSIDYTSISELCNTIPASAQIPVNSQPTLETPFTIDEIMTGAQRSPNHSSPGTDGLPYEILAVLLSHQQTAQLAHAVFKEALTLGIFPNSWLTTCMCLLPKKGDLTDLRNFRPISLINCDAKIFTRLLNQRLMPHMQQLISPQQLGFMPNRFIGEHGFTLQTTKLLATTNHSSTIALLLDQEKAYDRIHPEYLQHIMLQFGIPQSLTHCIISLFFSTNIQININGHITKAPLPQERGLRQGDPLSPLLFNIAFDPFLRSIQQNPTFEGFHVQQEAPPHPSPTADVDDLTESLTNSSPPPDSPRNTPSVSPTHRNPIKYKILAYADDTLVYLKNFSDFLLLQDSINAYMKASNALLNYRKTIAISLSGQPQPDWREFLATHQIHQMHDRTSPDPVTYLGYPICSSLSQRNLAFQQLYNNIQQCIHIHSQRNLSIRGRATVLNTLIFSKLWHVMRNFIFTKAQLLSLRSLGSSFINFRIFPKLSFRTLQQPRHHGGLQVLDPIVQQQALQWRWICPLILAACHSPLLPTYTTPSIPLLQYSLQWYFHSTAFSDYFYYLLFPAARQTIWFQHRPSPHQAFLNILTNVITTMDRIPRSFTTCHLDFHTGLSLPFLEIILHTLPSTHPHFSSFTAPDQLFDRHHAVQKLLAIDVFTFDFDLQVIRLRNWTFLEFCHYPRISHRVARWIEEGQIYLQPFFLALCRQAPRHSFTSASFGANPHNIRPLIRRLIKPITPLPSTVPLNSIQYYKHLVSTDMPTINTSPLSPSQWRLFWKLPILLQSRTVWYRLIHRKIPSKSILHHFIPTTHPSPSCPLCLTQSPEDIQHFFFTCPLKLAVWRFLATTYLSHTPMTDDVLLPFLHGIQTLSIAEPTRSASLPFPELTVYQVFATSLLCIWQAHWRSIFDHVPFVTLNVNTSIARSLSRLESELQFDL</sequence>
<dbReference type="GO" id="GO:0003824">
    <property type="term" value="F:catalytic activity"/>
    <property type="evidence" value="ECO:0007669"/>
    <property type="project" value="InterPro"/>
</dbReference>
<dbReference type="InterPro" id="IPR036691">
    <property type="entry name" value="Endo/exonu/phosph_ase_sf"/>
</dbReference>
<dbReference type="SUPFAM" id="SSF56672">
    <property type="entry name" value="DNA/RNA polymerases"/>
    <property type="match status" value="1"/>
</dbReference>
<dbReference type="InterPro" id="IPR043502">
    <property type="entry name" value="DNA/RNA_pol_sf"/>
</dbReference>
<dbReference type="CDD" id="cd01650">
    <property type="entry name" value="RT_nLTR_like"/>
    <property type="match status" value="1"/>
</dbReference>
<dbReference type="InterPro" id="IPR026960">
    <property type="entry name" value="RVT-Znf"/>
</dbReference>
<organism evidence="3 4">
    <name type="scientific">Mucor velutinosus</name>
    <dbReference type="NCBI Taxonomy" id="708070"/>
    <lineage>
        <taxon>Eukaryota</taxon>
        <taxon>Fungi</taxon>
        <taxon>Fungi incertae sedis</taxon>
        <taxon>Mucoromycota</taxon>
        <taxon>Mucoromycotina</taxon>
        <taxon>Mucoromycetes</taxon>
        <taxon>Mucorales</taxon>
        <taxon>Mucorineae</taxon>
        <taxon>Mucoraceae</taxon>
        <taxon>Mucor</taxon>
    </lineage>
</organism>
<keyword evidence="4" id="KW-1185">Reference proteome</keyword>
<feature type="region of interest" description="Disordered" evidence="1">
    <location>
        <begin position="748"/>
        <end position="788"/>
    </location>
</feature>
<comment type="caution">
    <text evidence="3">The sequence shown here is derived from an EMBL/GenBank/DDBJ whole genome shotgun (WGS) entry which is preliminary data.</text>
</comment>
<feature type="compositionally biased region" description="Polar residues" evidence="1">
    <location>
        <begin position="779"/>
        <end position="788"/>
    </location>
</feature>
<evidence type="ECO:0000313" key="4">
    <source>
        <dbReference type="Proteomes" id="UP001304243"/>
    </source>
</evidence>
<dbReference type="SUPFAM" id="SSF56219">
    <property type="entry name" value="DNase I-like"/>
    <property type="match status" value="1"/>
</dbReference>
<dbReference type="PROSITE" id="PS50878">
    <property type="entry name" value="RT_POL"/>
    <property type="match status" value="1"/>
</dbReference>
<protein>
    <recommendedName>
        <fullName evidence="2">Reverse transcriptase domain-containing protein</fullName>
    </recommendedName>
</protein>
<dbReference type="Proteomes" id="UP001304243">
    <property type="component" value="Unassembled WGS sequence"/>
</dbReference>
<evidence type="ECO:0000313" key="3">
    <source>
        <dbReference type="EMBL" id="KAK4510723.1"/>
    </source>
</evidence>
<proteinExistence type="predicted"/>
<dbReference type="RefSeq" id="XP_064677389.1">
    <property type="nucleotide sequence ID" value="XM_064824453.1"/>
</dbReference>
<dbReference type="InterPro" id="IPR000477">
    <property type="entry name" value="RT_dom"/>
</dbReference>
<reference evidence="3 4" key="1">
    <citation type="submission" date="2022-11" db="EMBL/GenBank/DDBJ databases">
        <title>Mucor velutinosus strain NIH1002 WGS.</title>
        <authorList>
            <person name="Subramanian P."/>
            <person name="Mullikin J.C."/>
            <person name="Segre J.A."/>
            <person name="Zelazny A.M."/>
        </authorList>
    </citation>
    <scope>NUCLEOTIDE SEQUENCE [LARGE SCALE GENOMIC DNA]</scope>
    <source>
        <strain evidence="3 4">NIH1002</strain>
    </source>
</reference>